<sequence>MEKNSGTEDIYIRRKCLFEDSYYAIMNRTSYELKKNLKIKYRDEDGTDAGGLKRFFYHISKELINNKYSLFEYSNENSYLLKIKPKSTNKYLEYYRFVGRLIGMTIFHNQYLAVSFVTPIYKELLNEKLCLKDLKSIDTQLYSNLKWILNNNIKKENGFTFTRVIKQFGIIKTIELKPNGSYIYVTDYNKREYVDLMTENIIKYGVVDQLNALKKGFDEIIPNDILSTFNERDLDLLISGIRKIDIEDWKNNTVYEGYSKYDNTITYFWTCVNEFDDDMRSKLLQFATGNSQVPVTGFKDLQGSDGPRHFKISYQSDERRLPISHTCFNCIDLPPYSTYSILKQKLILAINECETFELS</sequence>
<dbReference type="Gene3D" id="3.30.2160.10">
    <property type="entry name" value="Hect, E3 ligase catalytic domain"/>
    <property type="match status" value="1"/>
</dbReference>
<dbReference type="Proteomes" id="UP000193920">
    <property type="component" value="Unassembled WGS sequence"/>
</dbReference>
<dbReference type="STRING" id="1754190.A0A1Y2C390"/>
<evidence type="ECO:0000256" key="2">
    <source>
        <dbReference type="ARBA" id="ARBA00004906"/>
    </source>
</evidence>
<proteinExistence type="predicted"/>
<accession>A0A1Y2C390</accession>
<feature type="domain" description="HECT" evidence="8">
    <location>
        <begin position="29"/>
        <end position="359"/>
    </location>
</feature>
<dbReference type="Gene3D" id="3.90.1750.10">
    <property type="entry name" value="Hect, E3 ligase catalytic domains"/>
    <property type="match status" value="1"/>
</dbReference>
<evidence type="ECO:0000313" key="10">
    <source>
        <dbReference type="Proteomes" id="UP000193920"/>
    </source>
</evidence>
<name>A0A1Y2C390_9FUNG</name>
<dbReference type="PROSITE" id="PS50237">
    <property type="entry name" value="HECT"/>
    <property type="match status" value="1"/>
</dbReference>
<dbReference type="SUPFAM" id="SSF56204">
    <property type="entry name" value="Hect, E3 ligase catalytic domain"/>
    <property type="match status" value="1"/>
</dbReference>
<dbReference type="InterPro" id="IPR035983">
    <property type="entry name" value="Hect_E3_ubiquitin_ligase"/>
</dbReference>
<dbReference type="EC" id="2.3.2.26" evidence="3"/>
<evidence type="ECO:0000256" key="5">
    <source>
        <dbReference type="ARBA" id="ARBA00022737"/>
    </source>
</evidence>
<feature type="active site" description="Glycyl thioester intermediate" evidence="7">
    <location>
        <position position="327"/>
    </location>
</feature>
<dbReference type="EMBL" id="MCOG01000123">
    <property type="protein sequence ID" value="ORY41489.1"/>
    <property type="molecule type" value="Genomic_DNA"/>
</dbReference>
<dbReference type="InterPro" id="IPR000569">
    <property type="entry name" value="HECT_dom"/>
</dbReference>
<keyword evidence="6 7" id="KW-0833">Ubl conjugation pathway</keyword>
<dbReference type="OrthoDB" id="8068875at2759"/>
<dbReference type="Gene3D" id="3.30.2410.10">
    <property type="entry name" value="Hect, E3 ligase catalytic domain"/>
    <property type="match status" value="1"/>
</dbReference>
<dbReference type="InterPro" id="IPR050409">
    <property type="entry name" value="E3_ubiq-protein_ligase"/>
</dbReference>
<dbReference type="FunFam" id="3.30.2160.10:FF:000001">
    <property type="entry name" value="E3 ubiquitin-protein ligase NEDD4-like"/>
    <property type="match status" value="1"/>
</dbReference>
<dbReference type="FunFam" id="3.30.2410.10:FF:000001">
    <property type="entry name" value="E3 ubiquitin-protein ligase NEDD4-like"/>
    <property type="match status" value="1"/>
</dbReference>
<reference evidence="9 10" key="1">
    <citation type="submission" date="2016-08" db="EMBL/GenBank/DDBJ databases">
        <title>A Parts List for Fungal Cellulosomes Revealed by Comparative Genomics.</title>
        <authorList>
            <consortium name="DOE Joint Genome Institute"/>
            <person name="Haitjema C.H."/>
            <person name="Gilmore S.P."/>
            <person name="Henske J.K."/>
            <person name="Solomon K.V."/>
            <person name="De Groot R."/>
            <person name="Kuo A."/>
            <person name="Mondo S.J."/>
            <person name="Salamov A.A."/>
            <person name="Labutti K."/>
            <person name="Zhao Z."/>
            <person name="Chiniquy J."/>
            <person name="Barry K."/>
            <person name="Brewer H.M."/>
            <person name="Purvine S.O."/>
            <person name="Wright A.T."/>
            <person name="Boxma B."/>
            <person name="Van Alen T."/>
            <person name="Hackstein J.H."/>
            <person name="Baker S.E."/>
            <person name="Grigoriev I.V."/>
            <person name="O'Malley M.A."/>
        </authorList>
    </citation>
    <scope>NUCLEOTIDE SEQUENCE [LARGE SCALE GENOMIC DNA]</scope>
    <source>
        <strain evidence="9 10">G1</strain>
    </source>
</reference>
<dbReference type="GO" id="GO:0016567">
    <property type="term" value="P:protein ubiquitination"/>
    <property type="evidence" value="ECO:0007669"/>
    <property type="project" value="TreeGrafter"/>
</dbReference>
<protein>
    <recommendedName>
        <fullName evidence="3">HECT-type E3 ubiquitin transferase</fullName>
        <ecNumber evidence="3">2.3.2.26</ecNumber>
    </recommendedName>
</protein>
<dbReference type="GO" id="GO:0061630">
    <property type="term" value="F:ubiquitin protein ligase activity"/>
    <property type="evidence" value="ECO:0007669"/>
    <property type="project" value="UniProtKB-EC"/>
</dbReference>
<evidence type="ECO:0000313" key="9">
    <source>
        <dbReference type="EMBL" id="ORY41489.1"/>
    </source>
</evidence>
<evidence type="ECO:0000256" key="7">
    <source>
        <dbReference type="PROSITE-ProRule" id="PRU00104"/>
    </source>
</evidence>
<dbReference type="GO" id="GO:0005737">
    <property type="term" value="C:cytoplasm"/>
    <property type="evidence" value="ECO:0007669"/>
    <property type="project" value="TreeGrafter"/>
</dbReference>
<dbReference type="SMART" id="SM00119">
    <property type="entry name" value="HECTc"/>
    <property type="match status" value="1"/>
</dbReference>
<dbReference type="PANTHER" id="PTHR11254:SF440">
    <property type="entry name" value="E3 UBIQUITIN-PROTEIN LIGASE NEDD-4"/>
    <property type="match status" value="1"/>
</dbReference>
<keyword evidence="5" id="KW-0677">Repeat</keyword>
<dbReference type="FunFam" id="3.90.1750.10:FF:000079">
    <property type="entry name" value="E3 ubiquitin-protein ligase"/>
    <property type="match status" value="1"/>
</dbReference>
<evidence type="ECO:0000256" key="4">
    <source>
        <dbReference type="ARBA" id="ARBA00022679"/>
    </source>
</evidence>
<evidence type="ECO:0000256" key="3">
    <source>
        <dbReference type="ARBA" id="ARBA00012485"/>
    </source>
</evidence>
<dbReference type="PANTHER" id="PTHR11254">
    <property type="entry name" value="HECT DOMAIN UBIQUITIN-PROTEIN LIGASE"/>
    <property type="match status" value="1"/>
</dbReference>
<evidence type="ECO:0000256" key="6">
    <source>
        <dbReference type="ARBA" id="ARBA00022786"/>
    </source>
</evidence>
<comment type="catalytic activity">
    <reaction evidence="1">
        <text>S-ubiquitinyl-[E2 ubiquitin-conjugating enzyme]-L-cysteine + [acceptor protein]-L-lysine = [E2 ubiquitin-conjugating enzyme]-L-cysteine + N(6)-ubiquitinyl-[acceptor protein]-L-lysine.</text>
        <dbReference type="EC" id="2.3.2.26"/>
    </reaction>
</comment>
<evidence type="ECO:0000256" key="1">
    <source>
        <dbReference type="ARBA" id="ARBA00000885"/>
    </source>
</evidence>
<dbReference type="AlphaFoldDB" id="A0A1Y2C390"/>
<comment type="pathway">
    <text evidence="2">Protein modification; protein ubiquitination.</text>
</comment>
<dbReference type="CDD" id="cd00078">
    <property type="entry name" value="HECTc"/>
    <property type="match status" value="1"/>
</dbReference>
<dbReference type="GO" id="GO:0006511">
    <property type="term" value="P:ubiquitin-dependent protein catabolic process"/>
    <property type="evidence" value="ECO:0007669"/>
    <property type="project" value="TreeGrafter"/>
</dbReference>
<dbReference type="Pfam" id="PF00632">
    <property type="entry name" value="HECT"/>
    <property type="match status" value="1"/>
</dbReference>
<evidence type="ECO:0000259" key="8">
    <source>
        <dbReference type="PROSITE" id="PS50237"/>
    </source>
</evidence>
<organism evidence="9 10">
    <name type="scientific">Neocallimastix californiae</name>
    <dbReference type="NCBI Taxonomy" id="1754190"/>
    <lineage>
        <taxon>Eukaryota</taxon>
        <taxon>Fungi</taxon>
        <taxon>Fungi incertae sedis</taxon>
        <taxon>Chytridiomycota</taxon>
        <taxon>Chytridiomycota incertae sedis</taxon>
        <taxon>Neocallimastigomycetes</taxon>
        <taxon>Neocallimastigales</taxon>
        <taxon>Neocallimastigaceae</taxon>
        <taxon>Neocallimastix</taxon>
    </lineage>
</organism>
<gene>
    <name evidence="9" type="ORF">LY90DRAFT_458435</name>
</gene>
<keyword evidence="10" id="KW-1185">Reference proteome</keyword>
<comment type="caution">
    <text evidence="9">The sequence shown here is derived from an EMBL/GenBank/DDBJ whole genome shotgun (WGS) entry which is preliminary data.</text>
</comment>
<keyword evidence="4" id="KW-0808">Transferase</keyword>